<organism evidence="2 3">
    <name type="scientific">Corynebacterium doosanense CAU 212 = DSM 45436</name>
    <dbReference type="NCBI Taxonomy" id="558173"/>
    <lineage>
        <taxon>Bacteria</taxon>
        <taxon>Bacillati</taxon>
        <taxon>Actinomycetota</taxon>
        <taxon>Actinomycetes</taxon>
        <taxon>Mycobacteriales</taxon>
        <taxon>Corynebacteriaceae</taxon>
        <taxon>Corynebacterium</taxon>
    </lineage>
</organism>
<dbReference type="GO" id="GO:0032259">
    <property type="term" value="P:methylation"/>
    <property type="evidence" value="ECO:0007669"/>
    <property type="project" value="UniProtKB-KW"/>
</dbReference>
<dbReference type="AlphaFoldDB" id="A0A097IIM7"/>
<name>A0A097IIM7_9CORY</name>
<keyword evidence="3" id="KW-1185">Reference proteome</keyword>
<evidence type="ECO:0000313" key="2">
    <source>
        <dbReference type="EMBL" id="AIT61984.1"/>
    </source>
</evidence>
<evidence type="ECO:0000259" key="1">
    <source>
        <dbReference type="Pfam" id="PF08241"/>
    </source>
</evidence>
<dbReference type="Gene3D" id="3.40.50.150">
    <property type="entry name" value="Vaccinia Virus protein VP39"/>
    <property type="match status" value="1"/>
</dbReference>
<reference evidence="2 3" key="1">
    <citation type="submission" date="2013-09" db="EMBL/GenBank/DDBJ databases">
        <title>Complete genome sequence of Corynebacterium doosanense CAU 212(T) (=DSM 45436(T)), isolated from activated sludge.</title>
        <authorList>
            <person name="Schaffert L."/>
            <person name="Albersmeier A."/>
            <person name="Kalinowski J."/>
            <person name="Ruckert C."/>
        </authorList>
    </citation>
    <scope>NUCLEOTIDE SEQUENCE [LARGE SCALE GENOMIC DNA]</scope>
    <source>
        <strain evidence="2 3">CAU 212</strain>
    </source>
</reference>
<gene>
    <name evidence="2" type="ORF">CDOO_12495</name>
</gene>
<dbReference type="CDD" id="cd02440">
    <property type="entry name" value="AdoMet_MTases"/>
    <property type="match status" value="1"/>
</dbReference>
<dbReference type="EMBL" id="CP006764">
    <property type="protein sequence ID" value="AIT61984.1"/>
    <property type="molecule type" value="Genomic_DNA"/>
</dbReference>
<proteinExistence type="predicted"/>
<accession>A0A097IIM7</accession>
<dbReference type="PANTHER" id="PTHR43591">
    <property type="entry name" value="METHYLTRANSFERASE"/>
    <property type="match status" value="1"/>
</dbReference>
<evidence type="ECO:0000313" key="3">
    <source>
        <dbReference type="Proteomes" id="UP000029914"/>
    </source>
</evidence>
<protein>
    <submittedName>
        <fullName evidence="2">SAM-dependent methyltransferase</fullName>
    </submittedName>
</protein>
<sequence length="259" mass="28580">MAPVNAPATRRLATLSRSWSLLRSFRHEQPRPDLFYGGLAEDTAQLVEALLLDARGHHLAGRAVLDVGGGPGYFADAFAARGAWYVGLEPDVGEMSAAGIDVAAAVRGDGTALPFATDSFDVVYSSNVAEHVPDFTAMGDEMLRVTRPGGLAILSYTVWLGPFGGHETGLWEHYVGGEFARRRYERRHGRAPKNVWGQSLFDVSCADGLAWARSLERRGLASVELCFPRYHPWWAWWMVRVPVLREFLVSNLVVVARKL</sequence>
<dbReference type="eggNOG" id="COG0500">
    <property type="taxonomic scope" value="Bacteria"/>
</dbReference>
<dbReference type="InterPro" id="IPR013216">
    <property type="entry name" value="Methyltransf_11"/>
</dbReference>
<keyword evidence="2" id="KW-0808">Transferase</keyword>
<dbReference type="KEGG" id="cdo:CDOO_12495"/>
<dbReference type="Pfam" id="PF08241">
    <property type="entry name" value="Methyltransf_11"/>
    <property type="match status" value="1"/>
</dbReference>
<dbReference type="STRING" id="558173.CDOO_12495"/>
<keyword evidence="2" id="KW-0489">Methyltransferase</keyword>
<dbReference type="SUPFAM" id="SSF53335">
    <property type="entry name" value="S-adenosyl-L-methionine-dependent methyltransferases"/>
    <property type="match status" value="1"/>
</dbReference>
<feature type="domain" description="Methyltransferase type 11" evidence="1">
    <location>
        <begin position="65"/>
        <end position="153"/>
    </location>
</feature>
<dbReference type="Proteomes" id="UP000029914">
    <property type="component" value="Chromosome"/>
</dbReference>
<dbReference type="InterPro" id="IPR029063">
    <property type="entry name" value="SAM-dependent_MTases_sf"/>
</dbReference>
<dbReference type="HOGENOM" id="CLU_073035_0_0_11"/>
<dbReference type="GO" id="GO:0008757">
    <property type="term" value="F:S-adenosylmethionine-dependent methyltransferase activity"/>
    <property type="evidence" value="ECO:0007669"/>
    <property type="project" value="InterPro"/>
</dbReference>